<dbReference type="KEGG" id="lyj:FKV23_03415"/>
<protein>
    <submittedName>
        <fullName evidence="3">LysM peptidoglycan-binding domain-containing protein</fullName>
    </submittedName>
</protein>
<organism evidence="3 4">
    <name type="scientific">Marilutibacter alkalisoli</name>
    <dbReference type="NCBI Taxonomy" id="2591633"/>
    <lineage>
        <taxon>Bacteria</taxon>
        <taxon>Pseudomonadati</taxon>
        <taxon>Pseudomonadota</taxon>
        <taxon>Gammaproteobacteria</taxon>
        <taxon>Lysobacterales</taxon>
        <taxon>Lysobacteraceae</taxon>
        <taxon>Marilutibacter</taxon>
    </lineage>
</organism>
<keyword evidence="4" id="KW-1185">Reference proteome</keyword>
<evidence type="ECO:0000256" key="1">
    <source>
        <dbReference type="SAM" id="MobiDB-lite"/>
    </source>
</evidence>
<feature type="region of interest" description="Disordered" evidence="1">
    <location>
        <begin position="548"/>
        <end position="567"/>
    </location>
</feature>
<proteinExistence type="predicted"/>
<reference evidence="3 4" key="1">
    <citation type="submission" date="2019-06" db="EMBL/GenBank/DDBJ databases">
        <title>Lysobacter alkalisoli sp. nov. isolated from saline-alkali soil.</title>
        <authorList>
            <person name="Sun J.-Q."/>
            <person name="Xu L."/>
        </authorList>
    </citation>
    <scope>NUCLEOTIDE SEQUENCE [LARGE SCALE GENOMIC DNA]</scope>
    <source>
        <strain evidence="3 4">SJ-36</strain>
    </source>
</reference>
<dbReference type="OrthoDB" id="5136278at2"/>
<sequence>MEGTSDSREYVIRAEDELAAIAGRYGVTLQMLDAANPEHQLSVRRLVAGEALNIPPAPMSVTGGIDERGFSPAAGVSGNSFGVSSQVDGVGHALEWNPGDGSLKGAVQGSVPLPQLGGVRVGAGGSVESGVRTVGGNTEVSLSQEVVAASVRHSADAGSVSAEAMLSAGSRVKYGVILPGEGRDFAEAARINPFDPTTVPDGATVTLNQQDFAGTAFEATFRHIAISSQLREAEGVSYSITRDGDSVRVVMGPNQAVEAFNAVGVKSDIATAMLGRQDALGSSMLQTARFDLSSPDGQAAFAHFVGTGEVAHQTPGVSEVATIQRTDFNSQTRLQLGLGPEQLRLQADLAGPANTGQFVTTTYADGSYARTSDLQYSGNVPLQVVQRFDADGNELAGMRAYRFTVDTDRPEASWVERNMLGRNEAAEERAMAEMLNVAIAGDPRASGGPVQAGDKVVIEFNETQMRAFMGQVQAASQQDRSWIEQRQASGQPVENMEFAISMARRIGSEPYAFSENLYRYSMGDPADGRFTAIDATVRSAQGAVLSGTEWRRPDPAPEIGSLPRDADPSRLFDHLDRAAEQGGPALDRAIRDVGASDHARALREEAEMRVDAQLQQAAEQAQGRQQEALQR</sequence>
<name>A0A514BPE6_9GAMM</name>
<gene>
    <name evidence="3" type="ORF">FKV23_03415</name>
</gene>
<dbReference type="CDD" id="cd00118">
    <property type="entry name" value="LysM"/>
    <property type="match status" value="1"/>
</dbReference>
<dbReference type="Proteomes" id="UP000317199">
    <property type="component" value="Chromosome"/>
</dbReference>
<dbReference type="AlphaFoldDB" id="A0A514BPE6"/>
<dbReference type="Gene3D" id="3.10.350.10">
    <property type="entry name" value="LysM domain"/>
    <property type="match status" value="1"/>
</dbReference>
<evidence type="ECO:0000313" key="3">
    <source>
        <dbReference type="EMBL" id="QDH69252.1"/>
    </source>
</evidence>
<dbReference type="InterPro" id="IPR036779">
    <property type="entry name" value="LysM_dom_sf"/>
</dbReference>
<dbReference type="PROSITE" id="PS51782">
    <property type="entry name" value="LYSM"/>
    <property type="match status" value="1"/>
</dbReference>
<dbReference type="SMART" id="SM00257">
    <property type="entry name" value="LysM"/>
    <property type="match status" value="1"/>
</dbReference>
<dbReference type="InterPro" id="IPR018392">
    <property type="entry name" value="LysM"/>
</dbReference>
<dbReference type="EMBL" id="CP041242">
    <property type="protein sequence ID" value="QDH69252.1"/>
    <property type="molecule type" value="Genomic_DNA"/>
</dbReference>
<accession>A0A514BPE6</accession>
<dbReference type="RefSeq" id="WP_141622594.1">
    <property type="nucleotide sequence ID" value="NZ_CP041242.1"/>
</dbReference>
<evidence type="ECO:0000313" key="4">
    <source>
        <dbReference type="Proteomes" id="UP000317199"/>
    </source>
</evidence>
<feature type="domain" description="LysM" evidence="2">
    <location>
        <begin position="8"/>
        <end position="54"/>
    </location>
</feature>
<evidence type="ECO:0000259" key="2">
    <source>
        <dbReference type="PROSITE" id="PS51782"/>
    </source>
</evidence>